<sequence length="115" mass="12690">MYRCPSREQPQVPDMEGGPSPDMGNTSLQRQEDVQDSLRHVGPPVEPIVAACADHSRHKVQYHSITSPKRGSRAAALYGNRVSRVFFWLSAEQQRSMITGFQECSSGSLQSSSAL</sequence>
<organism evidence="2 3">
    <name type="scientific">Liparis tanakae</name>
    <name type="common">Tanaka's snailfish</name>
    <dbReference type="NCBI Taxonomy" id="230148"/>
    <lineage>
        <taxon>Eukaryota</taxon>
        <taxon>Metazoa</taxon>
        <taxon>Chordata</taxon>
        <taxon>Craniata</taxon>
        <taxon>Vertebrata</taxon>
        <taxon>Euteleostomi</taxon>
        <taxon>Actinopterygii</taxon>
        <taxon>Neopterygii</taxon>
        <taxon>Teleostei</taxon>
        <taxon>Neoteleostei</taxon>
        <taxon>Acanthomorphata</taxon>
        <taxon>Eupercaria</taxon>
        <taxon>Perciformes</taxon>
        <taxon>Cottioidei</taxon>
        <taxon>Cottales</taxon>
        <taxon>Liparidae</taxon>
        <taxon>Liparis</taxon>
    </lineage>
</organism>
<dbReference type="AlphaFoldDB" id="A0A4Z2EVA6"/>
<gene>
    <name evidence="2" type="ORF">EYF80_057260</name>
</gene>
<evidence type="ECO:0000256" key="1">
    <source>
        <dbReference type="SAM" id="MobiDB-lite"/>
    </source>
</evidence>
<name>A0A4Z2EVA6_9TELE</name>
<comment type="caution">
    <text evidence="2">The sequence shown here is derived from an EMBL/GenBank/DDBJ whole genome shotgun (WGS) entry which is preliminary data.</text>
</comment>
<feature type="region of interest" description="Disordered" evidence="1">
    <location>
        <begin position="1"/>
        <end position="36"/>
    </location>
</feature>
<protein>
    <submittedName>
        <fullName evidence="2">Uncharacterized protein</fullName>
    </submittedName>
</protein>
<dbReference type="Proteomes" id="UP000314294">
    <property type="component" value="Unassembled WGS sequence"/>
</dbReference>
<evidence type="ECO:0000313" key="2">
    <source>
        <dbReference type="EMBL" id="TNN32580.1"/>
    </source>
</evidence>
<dbReference type="EMBL" id="SRLO01002611">
    <property type="protein sequence ID" value="TNN32580.1"/>
    <property type="molecule type" value="Genomic_DNA"/>
</dbReference>
<keyword evidence="3" id="KW-1185">Reference proteome</keyword>
<evidence type="ECO:0000313" key="3">
    <source>
        <dbReference type="Proteomes" id="UP000314294"/>
    </source>
</evidence>
<proteinExistence type="predicted"/>
<accession>A0A4Z2EVA6</accession>
<reference evidence="2 3" key="1">
    <citation type="submission" date="2019-03" db="EMBL/GenBank/DDBJ databases">
        <title>First draft genome of Liparis tanakae, snailfish: a comprehensive survey of snailfish specific genes.</title>
        <authorList>
            <person name="Kim W."/>
            <person name="Song I."/>
            <person name="Jeong J.-H."/>
            <person name="Kim D."/>
            <person name="Kim S."/>
            <person name="Ryu S."/>
            <person name="Song J.Y."/>
            <person name="Lee S.K."/>
        </authorList>
    </citation>
    <scope>NUCLEOTIDE SEQUENCE [LARGE SCALE GENOMIC DNA]</scope>
    <source>
        <tissue evidence="2">Muscle</tissue>
    </source>
</reference>